<keyword evidence="2" id="KW-1133">Transmembrane helix</keyword>
<dbReference type="Proteomes" id="UP001500707">
    <property type="component" value="Unassembled WGS sequence"/>
</dbReference>
<evidence type="ECO:0000313" key="3">
    <source>
        <dbReference type="EMBL" id="GAA3581505.1"/>
    </source>
</evidence>
<feature type="transmembrane region" description="Helical" evidence="2">
    <location>
        <begin position="184"/>
        <end position="206"/>
    </location>
</feature>
<accession>A0ABP6YDB7</accession>
<evidence type="ECO:0000256" key="1">
    <source>
        <dbReference type="SAM" id="MobiDB-lite"/>
    </source>
</evidence>
<name>A0ABP6YDB7_9ACTN</name>
<dbReference type="EMBL" id="BAABCE010000018">
    <property type="protein sequence ID" value="GAA3581505.1"/>
    <property type="molecule type" value="Genomic_DNA"/>
</dbReference>
<keyword evidence="4" id="KW-1185">Reference proteome</keyword>
<organism evidence="3 4">
    <name type="scientific">Streptomyces osmaniensis</name>
    <dbReference type="NCBI Taxonomy" id="593134"/>
    <lineage>
        <taxon>Bacteria</taxon>
        <taxon>Bacillati</taxon>
        <taxon>Actinomycetota</taxon>
        <taxon>Actinomycetes</taxon>
        <taxon>Kitasatosporales</taxon>
        <taxon>Streptomycetaceae</taxon>
        <taxon>Streptomyces</taxon>
    </lineage>
</organism>
<comment type="caution">
    <text evidence="3">The sequence shown here is derived from an EMBL/GenBank/DDBJ whole genome shotgun (WGS) entry which is preliminary data.</text>
</comment>
<feature type="transmembrane region" description="Helical" evidence="2">
    <location>
        <begin position="292"/>
        <end position="313"/>
    </location>
</feature>
<gene>
    <name evidence="3" type="ORF">GCM10022295_73400</name>
</gene>
<evidence type="ECO:0000256" key="2">
    <source>
        <dbReference type="SAM" id="Phobius"/>
    </source>
</evidence>
<feature type="region of interest" description="Disordered" evidence="1">
    <location>
        <begin position="363"/>
        <end position="398"/>
    </location>
</feature>
<dbReference type="RefSeq" id="WP_346185377.1">
    <property type="nucleotide sequence ID" value="NZ_BAABCE010000018.1"/>
</dbReference>
<reference evidence="4" key="1">
    <citation type="journal article" date="2019" name="Int. J. Syst. Evol. Microbiol.">
        <title>The Global Catalogue of Microorganisms (GCM) 10K type strain sequencing project: providing services to taxonomists for standard genome sequencing and annotation.</title>
        <authorList>
            <consortium name="The Broad Institute Genomics Platform"/>
            <consortium name="The Broad Institute Genome Sequencing Center for Infectious Disease"/>
            <person name="Wu L."/>
            <person name="Ma J."/>
        </authorList>
    </citation>
    <scope>NUCLEOTIDE SEQUENCE [LARGE SCALE GENOMIC DNA]</scope>
    <source>
        <strain evidence="4">JCM 17656</strain>
    </source>
</reference>
<evidence type="ECO:0000313" key="4">
    <source>
        <dbReference type="Proteomes" id="UP001500707"/>
    </source>
</evidence>
<keyword evidence="2" id="KW-0472">Membrane</keyword>
<feature type="compositionally biased region" description="Low complexity" evidence="1">
    <location>
        <begin position="367"/>
        <end position="390"/>
    </location>
</feature>
<keyword evidence="2" id="KW-0812">Transmembrane</keyword>
<protein>
    <recommendedName>
        <fullName evidence="5">Integral membrane protein</fullName>
    </recommendedName>
</protein>
<evidence type="ECO:0008006" key="5">
    <source>
        <dbReference type="Google" id="ProtNLM"/>
    </source>
</evidence>
<proteinExistence type="predicted"/>
<feature type="transmembrane region" description="Helical" evidence="2">
    <location>
        <begin position="261"/>
        <end position="280"/>
    </location>
</feature>
<sequence>MGLGQWMRGLIPGRYPEWYRERRSWELGEDARATIRKLRALVNERKQVLERSGSPEGLALLAAAEEELACAERILTFDHHHRAPLGSHVTAAQVHLNLVRLLWLKSFLSSPAEVAPYLPGMLALVREHLTRDDPRRVATEIVMEKSARRRLIDETELLIVLEAVDVAHGLALREKLRASSFVRLVWRVAIFLFILAGAVGVLSALFPESVPLCFNPSRPNGTTAPDSVVDYVVVCPTGSQDSFSSTELDQNFAEVSAWGDYLVVEFVGLVAAGVAAASTLRKIRGTATPYPVPIALAALKIPAGALTAVLGLLLMRGGFVPGLTSLDSSAQIIAWAVIFGYSQQLFTKWVDLQGQKVLESVRGPLESPASSGRAPVPAAGSSPAAGTARAHSTDEDEG</sequence>